<dbReference type="GO" id="GO:0005829">
    <property type="term" value="C:cytosol"/>
    <property type="evidence" value="ECO:0007669"/>
    <property type="project" value="TreeGrafter"/>
</dbReference>
<feature type="domain" description="AdoMet activation" evidence="14">
    <location>
        <begin position="568"/>
        <end position="898"/>
    </location>
</feature>
<evidence type="ECO:0000256" key="1">
    <source>
        <dbReference type="ARBA" id="ARBA00010398"/>
    </source>
</evidence>
<dbReference type="Gene3D" id="3.40.50.280">
    <property type="entry name" value="Cobalamin-binding domain"/>
    <property type="match status" value="1"/>
</dbReference>
<feature type="binding site" evidence="12">
    <location>
        <position position="618"/>
    </location>
    <ligand>
        <name>S-adenosyl-L-methionine</name>
        <dbReference type="ChEBI" id="CHEBI:59789"/>
    </ligand>
</feature>
<dbReference type="Gene3D" id="3.20.20.20">
    <property type="entry name" value="Dihydropteroate synthase-like"/>
    <property type="match status" value="1"/>
</dbReference>
<dbReference type="InterPro" id="IPR036724">
    <property type="entry name" value="Cobalamin-bd_sf"/>
</dbReference>
<dbReference type="GO" id="GO:0046653">
    <property type="term" value="P:tetrahydrofolate metabolic process"/>
    <property type="evidence" value="ECO:0007669"/>
    <property type="project" value="TreeGrafter"/>
</dbReference>
<dbReference type="InterPro" id="IPR033706">
    <property type="entry name" value="Met_synthase_B12-bd"/>
</dbReference>
<dbReference type="PIRSF" id="PIRSF000381">
    <property type="entry name" value="MetH"/>
    <property type="match status" value="1"/>
</dbReference>
<evidence type="ECO:0000259" key="16">
    <source>
        <dbReference type="PROSITE" id="PS51337"/>
    </source>
</evidence>
<dbReference type="GO" id="GO:0008270">
    <property type="term" value="F:zinc ion binding"/>
    <property type="evidence" value="ECO:0007669"/>
    <property type="project" value="UniProtKB-UniRule"/>
</dbReference>
<keyword evidence="2 10" id="KW-0489">Methyltransferase</keyword>
<comment type="similarity">
    <text evidence="1">Belongs to the vitamin-B12 dependent methionine synthase family.</text>
</comment>
<dbReference type="Pfam" id="PF02310">
    <property type="entry name" value="B12-binding"/>
    <property type="match status" value="1"/>
</dbReference>
<dbReference type="PROSITE" id="PS51337">
    <property type="entry name" value="B12_BINDING_NTER"/>
    <property type="match status" value="1"/>
</dbReference>
<evidence type="ECO:0000256" key="12">
    <source>
        <dbReference type="PIRSR" id="PIRSR000381-2"/>
    </source>
</evidence>
<comment type="catalytic activity">
    <reaction evidence="10">
        <text>(6S)-5-methyl-5,6,7,8-tetrahydrofolate + L-homocysteine = (6S)-5,6,7,8-tetrahydrofolate + L-methionine</text>
        <dbReference type="Rhea" id="RHEA:11172"/>
        <dbReference type="ChEBI" id="CHEBI:18608"/>
        <dbReference type="ChEBI" id="CHEBI:57453"/>
        <dbReference type="ChEBI" id="CHEBI:57844"/>
        <dbReference type="ChEBI" id="CHEBI:58199"/>
        <dbReference type="EC" id="2.1.1.13"/>
    </reaction>
</comment>
<dbReference type="InterPro" id="IPR037010">
    <property type="entry name" value="VitB12-dep_Met_synth_activ_sf"/>
</dbReference>
<evidence type="ECO:0000256" key="5">
    <source>
        <dbReference type="ARBA" id="ARBA00022691"/>
    </source>
</evidence>
<dbReference type="SUPFAM" id="SSF47644">
    <property type="entry name" value="Methionine synthase domain"/>
    <property type="match status" value="1"/>
</dbReference>
<protein>
    <recommendedName>
        <fullName evidence="9 10">Methionine synthase</fullName>
        <ecNumber evidence="9 10">2.1.1.13</ecNumber>
    </recommendedName>
    <alternativeName>
        <fullName evidence="10">5-methyltetrahydrofolate--homocysteine methyltransferase</fullName>
    </alternativeName>
</protein>
<feature type="binding site" description="axial binding residue" evidence="11">
    <location>
        <position position="429"/>
    </location>
    <ligand>
        <name>methylcob(III)alamin</name>
        <dbReference type="ChEBI" id="CHEBI:28115"/>
    </ligand>
    <ligandPart>
        <name>Co</name>
        <dbReference type="ChEBI" id="CHEBI:27638"/>
    </ligandPart>
</feature>
<dbReference type="PANTHER" id="PTHR45833">
    <property type="entry name" value="METHIONINE SYNTHASE"/>
    <property type="match status" value="1"/>
</dbReference>
<dbReference type="GO" id="GO:0008705">
    <property type="term" value="F:methionine synthase activity"/>
    <property type="evidence" value="ECO:0007669"/>
    <property type="project" value="UniProtKB-UniRule"/>
</dbReference>
<feature type="binding site" evidence="12">
    <location>
        <position position="478"/>
    </location>
    <ligand>
        <name>methylcob(III)alamin</name>
        <dbReference type="ChEBI" id="CHEBI:28115"/>
    </ligand>
</feature>
<evidence type="ECO:0000259" key="15">
    <source>
        <dbReference type="PROSITE" id="PS51332"/>
    </source>
</evidence>
<evidence type="ECO:0000313" key="18">
    <source>
        <dbReference type="Proteomes" id="UP000293520"/>
    </source>
</evidence>
<evidence type="ECO:0000256" key="11">
    <source>
        <dbReference type="PIRSR" id="PIRSR000381-1"/>
    </source>
</evidence>
<dbReference type="InterPro" id="IPR011822">
    <property type="entry name" value="MetH"/>
</dbReference>
<keyword evidence="10" id="KW-0862">Zinc</keyword>
<keyword evidence="4 10" id="KW-0808">Transferase</keyword>
<comment type="cofactor">
    <cofactor evidence="10 11">
        <name>methylcob(III)alamin</name>
        <dbReference type="ChEBI" id="CHEBI:28115"/>
    </cofactor>
</comment>
<evidence type="ECO:0000259" key="14">
    <source>
        <dbReference type="PROSITE" id="PS50974"/>
    </source>
</evidence>
<dbReference type="SUPFAM" id="SSF52242">
    <property type="entry name" value="Cobalamin (vitamin B12)-binding domain"/>
    <property type="match status" value="1"/>
</dbReference>
<name>A0A4Q9G4U4_9RHOB</name>
<accession>A0A4Q9G4U4</accession>
<dbReference type="FunFam" id="3.40.50.280:FF:000001">
    <property type="entry name" value="Methionine synthase"/>
    <property type="match status" value="1"/>
</dbReference>
<feature type="binding site" evidence="12">
    <location>
        <position position="531"/>
    </location>
    <ligand>
        <name>methylcob(III)alamin</name>
        <dbReference type="ChEBI" id="CHEBI:28115"/>
    </ligand>
</feature>
<sequence>MSDRLLRLSGLEPFVLTPDIPFVNIGERTNVTGSARFRKLITNRDYAAALEVARDQVENGAQIIDINMDEGLIDSKAAMVEFLNLLAAEPDIARVPVMIDSSKWEVIEAGLQCVQGKPVVNSISMKEGEEQFRHQAGLCLAYGAAVVVMAFDEQGQADSFARKTEICARAYRILTEEVGFPPEDIIFDPNIFAVATGIEEHNNYGVDFIEATRWVRANLPHAHVSGGVSNLSFSFRGNEPVREAMHAVFLYHAIQAGMDMGIVNAGQLAVYDQIDPDLREACEDVVLNRRPDATERLLDIAERFKGDGGAQKREKDLSWREWTVEKRLEHALVNGITEYIEADTEEARQSAERPLHVIEGPLMAGMNVVGDLFGAGKMFLPQVVKSARVMKQAVAVLLPYMEEEKRLTGGSDRETAGRILMATVKGDVHDIGKNIVGVVLACNNYEVIDLGVMVPAQKILQVAREQNVDVIGLSGLITPSLDEMVHVASEMEREGFRVPLLIGGATTSKIHTAVKIAPRYSKGAAVYVTDASRAVGVVSALLSPSQQADYVDAIRAEYLDVAERHERAEAAKQRLPLAAARANALKVDWSDYCATPPQFIGTRVIEDWDLGEIARYIDWTPFFQTWELKGVYPRILDDEKQGEAARALFAEAQEMLARIIEGQWFNPRAVVGFWPANAVGDDIRLFADDDRKQPLATLHTLRQQVTKRGGRPNVALSDFVAPEGRPDYVGAFVVTAGPEESEIAARYERANDDYGAIMVKALADRIAEAMAEMLHERVRKEFWGYAPDEGFDPQDLVGEPYKGIRPAPGYPAQPDHTEKLTLFRLLDAEAATGVRLTESMAMWPGSSVSGLYIGHPDAYYFGVAKIEEDQARDYAARKGMDLAEAERWLAPILNYIPRKRHEAA</sequence>
<organism evidence="17 18">
    <name type="scientific">Paracoccus subflavus</name>
    <dbReference type="NCBI Taxonomy" id="2528244"/>
    <lineage>
        <taxon>Bacteria</taxon>
        <taxon>Pseudomonadati</taxon>
        <taxon>Pseudomonadota</taxon>
        <taxon>Alphaproteobacteria</taxon>
        <taxon>Rhodobacterales</taxon>
        <taxon>Paracoccaceae</taxon>
        <taxon>Paracoccus</taxon>
    </lineage>
</organism>
<dbReference type="Gene3D" id="3.10.196.10">
    <property type="entry name" value="Vitamin B12-dependent methionine synthase, activation domain"/>
    <property type="match status" value="1"/>
</dbReference>
<dbReference type="FunFam" id="3.20.20.20:FF:000002">
    <property type="entry name" value="Methionine synthase"/>
    <property type="match status" value="1"/>
</dbReference>
<dbReference type="InterPro" id="IPR003759">
    <property type="entry name" value="Cbl-bd_cap"/>
</dbReference>
<evidence type="ECO:0000256" key="10">
    <source>
        <dbReference type="PIRNR" id="PIRNR000381"/>
    </source>
</evidence>
<dbReference type="NCBIfam" id="TIGR02082">
    <property type="entry name" value="metH"/>
    <property type="match status" value="1"/>
</dbReference>
<dbReference type="GO" id="GO:0032259">
    <property type="term" value="P:methylation"/>
    <property type="evidence" value="ECO:0007669"/>
    <property type="project" value="UniProtKB-KW"/>
</dbReference>
<gene>
    <name evidence="17" type="primary">metH</name>
    <name evidence="17" type="ORF">EYE42_00940</name>
</gene>
<dbReference type="GO" id="GO:0031419">
    <property type="term" value="F:cobalamin binding"/>
    <property type="evidence" value="ECO:0007669"/>
    <property type="project" value="UniProtKB-UniRule"/>
</dbReference>
<feature type="binding site" evidence="12">
    <location>
        <begin position="860"/>
        <end position="861"/>
    </location>
    <ligand>
        <name>S-adenosyl-L-methionine</name>
        <dbReference type="ChEBI" id="CHEBI:59789"/>
    </ligand>
</feature>
<evidence type="ECO:0000259" key="13">
    <source>
        <dbReference type="PROSITE" id="PS50972"/>
    </source>
</evidence>
<feature type="binding site" evidence="12">
    <location>
        <begin position="426"/>
        <end position="430"/>
    </location>
    <ligand>
        <name>methylcob(III)alamin</name>
        <dbReference type="ChEBI" id="CHEBI:28115"/>
    </ligand>
</feature>
<dbReference type="SUPFAM" id="SSF56507">
    <property type="entry name" value="Methionine synthase activation domain-like"/>
    <property type="match status" value="1"/>
</dbReference>
<feature type="binding site" evidence="12">
    <location>
        <position position="474"/>
    </location>
    <ligand>
        <name>methylcob(III)alamin</name>
        <dbReference type="ChEBI" id="CHEBI:28115"/>
    </ligand>
</feature>
<comment type="cofactor">
    <cofactor evidence="10">
        <name>Zn(2+)</name>
        <dbReference type="ChEBI" id="CHEBI:29105"/>
    </cofactor>
</comment>
<dbReference type="Pfam" id="PF02965">
    <property type="entry name" value="Met_synt_B12"/>
    <property type="match status" value="1"/>
</dbReference>
<reference evidence="17 18" key="1">
    <citation type="submission" date="2019-02" db="EMBL/GenBank/DDBJ databases">
        <title>Paracoccus subflavus sp. nov., isolated from marine sediment of the Pacific Ocean.</title>
        <authorList>
            <person name="Zhang G."/>
        </authorList>
    </citation>
    <scope>NUCLEOTIDE SEQUENCE [LARGE SCALE GENOMIC DNA]</scope>
    <source>
        <strain evidence="17 18">GY0581</strain>
    </source>
</reference>
<dbReference type="CDD" id="cd00740">
    <property type="entry name" value="MeTr"/>
    <property type="match status" value="1"/>
</dbReference>
<dbReference type="RefSeq" id="WP_130989438.1">
    <property type="nucleotide sequence ID" value="NZ_SISK01000001.1"/>
</dbReference>
<dbReference type="Proteomes" id="UP000293520">
    <property type="component" value="Unassembled WGS sequence"/>
</dbReference>
<comment type="function">
    <text evidence="10">Catalyzes the transfer of a methyl group from methyl-cobalamin to homocysteine, yielding enzyme-bound cob(I)alamin and methionine. Subsequently, remethylates the cofactor using methyltetrahydrofolate.</text>
</comment>
<evidence type="ECO:0000256" key="2">
    <source>
        <dbReference type="ARBA" id="ARBA00022603"/>
    </source>
</evidence>
<dbReference type="NCBIfam" id="NF007024">
    <property type="entry name" value="PRK09490.1"/>
    <property type="match status" value="1"/>
</dbReference>
<dbReference type="AlphaFoldDB" id="A0A4Q9G4U4"/>
<dbReference type="InterPro" id="IPR011005">
    <property type="entry name" value="Dihydropteroate_synth-like_sf"/>
</dbReference>
<dbReference type="PROSITE" id="PS50972">
    <property type="entry name" value="PTERIN_BINDING"/>
    <property type="match status" value="1"/>
</dbReference>
<keyword evidence="18" id="KW-1185">Reference proteome</keyword>
<dbReference type="CDD" id="cd02069">
    <property type="entry name" value="methionine_synthase_B12_BD"/>
    <property type="match status" value="1"/>
</dbReference>
<evidence type="ECO:0000256" key="3">
    <source>
        <dbReference type="ARBA" id="ARBA00022628"/>
    </source>
</evidence>
<feature type="domain" description="B12-binding N-terminal" evidence="16">
    <location>
        <begin position="315"/>
        <end position="409"/>
    </location>
</feature>
<evidence type="ECO:0000256" key="6">
    <source>
        <dbReference type="ARBA" id="ARBA00022723"/>
    </source>
</evidence>
<comment type="pathway">
    <text evidence="10">Amino-acid biosynthesis; L-methionine biosynthesis via de novo pathway; L-methionine from L-homocysteine (MetH route): step 1/1.</text>
</comment>
<keyword evidence="8 10" id="KW-0170">Cobalt</keyword>
<dbReference type="Gene3D" id="1.10.288.10">
    <property type="entry name" value="Cobalamin-dependent Methionine Synthase, domain 2"/>
    <property type="match status" value="1"/>
</dbReference>
<keyword evidence="3 10" id="KW-0846">Cobalamin</keyword>
<evidence type="ECO:0000256" key="8">
    <source>
        <dbReference type="ARBA" id="ARBA00023285"/>
    </source>
</evidence>
<proteinExistence type="inferred from homology"/>
<keyword evidence="10" id="KW-0028">Amino-acid biosynthesis</keyword>
<dbReference type="PROSITE" id="PS50974">
    <property type="entry name" value="ADOMET_ACTIVATION"/>
    <property type="match status" value="1"/>
</dbReference>
<dbReference type="EC" id="2.1.1.13" evidence="9 10"/>
<dbReference type="SUPFAM" id="SSF51717">
    <property type="entry name" value="Dihydropteroate synthetase-like"/>
    <property type="match status" value="1"/>
</dbReference>
<feature type="binding site" evidence="12">
    <location>
        <position position="805"/>
    </location>
    <ligand>
        <name>S-adenosyl-L-methionine</name>
        <dbReference type="ChEBI" id="CHEBI:59789"/>
    </ligand>
</feature>
<keyword evidence="7" id="KW-0677">Repeat</keyword>
<dbReference type="UniPathway" id="UPA00051">
    <property type="reaction ID" value="UER00081"/>
</dbReference>
<dbReference type="EMBL" id="SISK01000001">
    <property type="protein sequence ID" value="TBN43737.1"/>
    <property type="molecule type" value="Genomic_DNA"/>
</dbReference>
<evidence type="ECO:0000256" key="7">
    <source>
        <dbReference type="ARBA" id="ARBA00022737"/>
    </source>
</evidence>
<dbReference type="FunFam" id="1.10.1240.10:FF:000001">
    <property type="entry name" value="Methionine synthase"/>
    <property type="match status" value="1"/>
</dbReference>
<feature type="domain" description="B12-binding" evidence="15">
    <location>
        <begin position="416"/>
        <end position="552"/>
    </location>
</feature>
<dbReference type="OrthoDB" id="9803687at2"/>
<dbReference type="Pfam" id="PF00809">
    <property type="entry name" value="Pterin_bind"/>
    <property type="match status" value="1"/>
</dbReference>
<comment type="caution">
    <text evidence="17">The sequence shown here is derived from an EMBL/GenBank/DDBJ whole genome shotgun (WGS) entry which is preliminary data.</text>
</comment>
<keyword evidence="6 10" id="KW-0479">Metal-binding</keyword>
<dbReference type="SMART" id="SM01018">
    <property type="entry name" value="B12-binding_2"/>
    <property type="match status" value="1"/>
</dbReference>
<keyword evidence="10" id="KW-0486">Methionine biosynthesis</keyword>
<dbReference type="InterPro" id="IPR000489">
    <property type="entry name" value="Pterin-binding_dom"/>
</dbReference>
<feature type="binding site" evidence="12">
    <location>
        <position position="359"/>
    </location>
    <ligand>
        <name>methylcob(III)alamin</name>
        <dbReference type="ChEBI" id="CHEBI:28115"/>
    </ligand>
</feature>
<dbReference type="GO" id="GO:0050667">
    <property type="term" value="P:homocysteine metabolic process"/>
    <property type="evidence" value="ECO:0007669"/>
    <property type="project" value="TreeGrafter"/>
</dbReference>
<comment type="domain">
    <text evidence="10">Modular enzyme with four functionally distinct domains. The isolated Hcy-binding domain catalyzes methyl transfer from free methylcobalamin to homocysteine. The Hcy-binding domain in association with the pterin-binding domain catalyzes the methylation of cob(I)alamin by methyltetrahydrofolate and the methylation of homocysteine. The B12-binding domain binds the cofactor. The AdoMet activation domain binds S-adenosyl-L-methionine. Under aerobic conditions cob(I)alamin can be converted to inactive cob(II)alamin. Reductive methylation by S-adenosyl-L-methionine and flavodoxin regenerates methylcobalamin.</text>
</comment>
<evidence type="ECO:0000256" key="4">
    <source>
        <dbReference type="ARBA" id="ARBA00022679"/>
    </source>
</evidence>
<dbReference type="Pfam" id="PF02607">
    <property type="entry name" value="B12-binding_2"/>
    <property type="match status" value="1"/>
</dbReference>
<feature type="domain" description="Pterin-binding" evidence="13">
    <location>
        <begin position="22"/>
        <end position="287"/>
    </location>
</feature>
<dbReference type="PROSITE" id="PS51332">
    <property type="entry name" value="B12_BINDING"/>
    <property type="match status" value="1"/>
</dbReference>
<dbReference type="InterPro" id="IPR050554">
    <property type="entry name" value="Met_Synthase/Corrinoid"/>
</dbReference>
<keyword evidence="5 10" id="KW-0949">S-adenosyl-L-methionine</keyword>
<dbReference type="InterPro" id="IPR036594">
    <property type="entry name" value="Meth_synthase_dom"/>
</dbReference>
<evidence type="ECO:0000313" key="17">
    <source>
        <dbReference type="EMBL" id="TBN43737.1"/>
    </source>
</evidence>
<dbReference type="InterPro" id="IPR004223">
    <property type="entry name" value="VitB12-dep_Met_synth_activ_dom"/>
</dbReference>
<dbReference type="Gene3D" id="1.10.1240.10">
    <property type="entry name" value="Methionine synthase domain"/>
    <property type="match status" value="1"/>
</dbReference>
<dbReference type="PANTHER" id="PTHR45833:SF1">
    <property type="entry name" value="METHIONINE SYNTHASE"/>
    <property type="match status" value="1"/>
</dbReference>
<dbReference type="InterPro" id="IPR006158">
    <property type="entry name" value="Cobalamin-bd"/>
</dbReference>
<evidence type="ECO:0000256" key="9">
    <source>
        <dbReference type="NCBIfam" id="TIGR02082"/>
    </source>
</evidence>